<evidence type="ECO:0000313" key="2">
    <source>
        <dbReference type="Proteomes" id="UP000504636"/>
    </source>
</evidence>
<accession>A0A6A6Y389</accession>
<sequence length="170" mass="18838">MLTTIPLPLPPRPLPYLFSSSDFKHPPVKLTPSHSPARLHTQTQNITPTPTNNPVFPKNQLGRHPTKLISPLLLARQISRKTASHQISKPLGLNPSFFSHLPNSAIPTRAVVGNGIRGGGRSYGAHIRYGDAEGRWLVQHFADLDGCAVDHRVEKVPFLKRGIDSKWELE</sequence>
<dbReference type="AlphaFoldDB" id="A0A6A6Y389"/>
<dbReference type="EMBL" id="MU003718">
    <property type="protein sequence ID" value="KAF2803291.1"/>
    <property type="molecule type" value="Genomic_DNA"/>
</dbReference>
<dbReference type="Proteomes" id="UP000504636">
    <property type="component" value="Unplaced"/>
</dbReference>
<dbReference type="RefSeq" id="XP_033570255.1">
    <property type="nucleotide sequence ID" value="XM_033721206.1"/>
</dbReference>
<gene>
    <name evidence="1 3" type="ORF">BDZ99DRAFT_468268</name>
</gene>
<reference evidence="3" key="3">
    <citation type="submission" date="2025-04" db="UniProtKB">
        <authorList>
            <consortium name="RefSeq"/>
        </authorList>
    </citation>
    <scope>IDENTIFICATION</scope>
    <source>
        <strain evidence="3">CBS 304.34</strain>
    </source>
</reference>
<name>A0A6A6Y389_9PEZI</name>
<reference evidence="1 3" key="1">
    <citation type="journal article" date="2020" name="Stud. Mycol.">
        <title>101 Dothideomycetes genomes: a test case for predicting lifestyles and emergence of pathogens.</title>
        <authorList>
            <person name="Haridas S."/>
            <person name="Albert R."/>
            <person name="Binder M."/>
            <person name="Bloem J."/>
            <person name="Labutti K."/>
            <person name="Salamov A."/>
            <person name="Andreopoulos B."/>
            <person name="Baker S."/>
            <person name="Barry K."/>
            <person name="Bills G."/>
            <person name="Bluhm B."/>
            <person name="Cannon C."/>
            <person name="Castanera R."/>
            <person name="Culley D."/>
            <person name="Daum C."/>
            <person name="Ezra D."/>
            <person name="Gonzalez J."/>
            <person name="Henrissat B."/>
            <person name="Kuo A."/>
            <person name="Liang C."/>
            <person name="Lipzen A."/>
            <person name="Lutzoni F."/>
            <person name="Magnuson J."/>
            <person name="Mondo S."/>
            <person name="Nolan M."/>
            <person name="Ohm R."/>
            <person name="Pangilinan J."/>
            <person name="Park H.-J."/>
            <person name="Ramirez L."/>
            <person name="Alfaro M."/>
            <person name="Sun H."/>
            <person name="Tritt A."/>
            <person name="Yoshinaga Y."/>
            <person name="Zwiers L.-H."/>
            <person name="Turgeon B."/>
            <person name="Goodwin S."/>
            <person name="Spatafora J."/>
            <person name="Crous P."/>
            <person name="Grigoriev I."/>
        </authorList>
    </citation>
    <scope>NUCLEOTIDE SEQUENCE</scope>
    <source>
        <strain evidence="1 3">CBS 304.34</strain>
    </source>
</reference>
<proteinExistence type="predicted"/>
<evidence type="ECO:0000313" key="3">
    <source>
        <dbReference type="RefSeq" id="XP_033570255.1"/>
    </source>
</evidence>
<protein>
    <submittedName>
        <fullName evidence="1 3">Uncharacterized protein</fullName>
    </submittedName>
</protein>
<evidence type="ECO:0000313" key="1">
    <source>
        <dbReference type="EMBL" id="KAF2803291.1"/>
    </source>
</evidence>
<keyword evidence="2" id="KW-1185">Reference proteome</keyword>
<dbReference type="GeneID" id="54462099"/>
<organism evidence="1">
    <name type="scientific">Mytilinidion resinicola</name>
    <dbReference type="NCBI Taxonomy" id="574789"/>
    <lineage>
        <taxon>Eukaryota</taxon>
        <taxon>Fungi</taxon>
        <taxon>Dikarya</taxon>
        <taxon>Ascomycota</taxon>
        <taxon>Pezizomycotina</taxon>
        <taxon>Dothideomycetes</taxon>
        <taxon>Pleosporomycetidae</taxon>
        <taxon>Mytilinidiales</taxon>
        <taxon>Mytilinidiaceae</taxon>
        <taxon>Mytilinidion</taxon>
    </lineage>
</organism>
<reference evidence="3" key="2">
    <citation type="submission" date="2020-04" db="EMBL/GenBank/DDBJ databases">
        <authorList>
            <consortium name="NCBI Genome Project"/>
        </authorList>
    </citation>
    <scope>NUCLEOTIDE SEQUENCE</scope>
    <source>
        <strain evidence="3">CBS 304.34</strain>
    </source>
</reference>